<evidence type="ECO:0000256" key="1">
    <source>
        <dbReference type="ARBA" id="ARBA00001917"/>
    </source>
</evidence>
<comment type="catalytic activity">
    <reaction evidence="9">
        <text>5,6-dihydrouridine(20) in tRNA + NADP(+) = uridine(20) in tRNA + NADPH + H(+)</text>
        <dbReference type="Rhea" id="RHEA:53336"/>
        <dbReference type="Rhea" id="RHEA-COMP:13533"/>
        <dbReference type="Rhea" id="RHEA-COMP:13534"/>
        <dbReference type="ChEBI" id="CHEBI:15378"/>
        <dbReference type="ChEBI" id="CHEBI:57783"/>
        <dbReference type="ChEBI" id="CHEBI:58349"/>
        <dbReference type="ChEBI" id="CHEBI:65315"/>
        <dbReference type="ChEBI" id="CHEBI:74443"/>
        <dbReference type="EC" id="1.3.1.91"/>
    </reaction>
</comment>
<keyword evidence="3 9" id="KW-0285">Flavoprotein</keyword>
<dbReference type="CDD" id="cd02801">
    <property type="entry name" value="DUS_like_FMN"/>
    <property type="match status" value="1"/>
</dbReference>
<evidence type="ECO:0000256" key="3">
    <source>
        <dbReference type="ARBA" id="ARBA00022630"/>
    </source>
</evidence>
<dbReference type="InterPro" id="IPR004653">
    <property type="entry name" value="DusA"/>
</dbReference>
<reference evidence="14 15" key="1">
    <citation type="submission" date="2017-03" db="EMBL/GenBank/DDBJ databases">
        <authorList>
            <person name="Afonso C.L."/>
            <person name="Miller P.J."/>
            <person name="Scott M.A."/>
            <person name="Spackman E."/>
            <person name="Goraichik I."/>
            <person name="Dimitrov K.M."/>
            <person name="Suarez D.L."/>
            <person name="Swayne D.E."/>
        </authorList>
    </citation>
    <scope>NUCLEOTIDE SEQUENCE [LARGE SCALE GENOMIC DNA]</scope>
    <source>
        <strain evidence="14 15">CECT 8397</strain>
    </source>
</reference>
<dbReference type="GO" id="GO:0102264">
    <property type="term" value="F:tRNA-dihydrouridine20 synthase activity"/>
    <property type="evidence" value="ECO:0007669"/>
    <property type="project" value="UniProtKB-EC"/>
</dbReference>
<dbReference type="InterPro" id="IPR035587">
    <property type="entry name" value="DUS-like_FMN-bd"/>
</dbReference>
<feature type="binding site" evidence="9 12">
    <location>
        <position position="96"/>
    </location>
    <ligand>
        <name>FMN</name>
        <dbReference type="ChEBI" id="CHEBI:58210"/>
    </ligand>
</feature>
<keyword evidence="5 9" id="KW-0819">tRNA processing</keyword>
<evidence type="ECO:0000256" key="5">
    <source>
        <dbReference type="ARBA" id="ARBA00022694"/>
    </source>
</evidence>
<dbReference type="AlphaFoldDB" id="A0A1Y5RHA9"/>
<dbReference type="GO" id="GO:0050660">
    <property type="term" value="F:flavin adenine dinucleotide binding"/>
    <property type="evidence" value="ECO:0007669"/>
    <property type="project" value="InterPro"/>
</dbReference>
<keyword evidence="6 9" id="KW-0521">NADP</keyword>
<evidence type="ECO:0000256" key="7">
    <source>
        <dbReference type="ARBA" id="ARBA00022884"/>
    </source>
</evidence>
<keyword evidence="12" id="KW-0547">Nucleotide-binding</keyword>
<evidence type="ECO:0000256" key="9">
    <source>
        <dbReference type="HAMAP-Rule" id="MF_02041"/>
    </source>
</evidence>
<keyword evidence="7 9" id="KW-0694">RNA-binding</keyword>
<feature type="binding site" evidence="9 12">
    <location>
        <position position="197"/>
    </location>
    <ligand>
        <name>FMN</name>
        <dbReference type="ChEBI" id="CHEBI:58210"/>
    </ligand>
</feature>
<feature type="binding site" evidence="9 12">
    <location>
        <begin position="237"/>
        <end position="239"/>
    </location>
    <ligand>
        <name>FMN</name>
        <dbReference type="ChEBI" id="CHEBI:58210"/>
    </ligand>
</feature>
<dbReference type="PIRSF" id="PIRSF006621">
    <property type="entry name" value="Dus"/>
    <property type="match status" value="1"/>
</dbReference>
<dbReference type="InterPro" id="IPR013785">
    <property type="entry name" value="Aldolase_TIM"/>
</dbReference>
<dbReference type="GO" id="GO:0010181">
    <property type="term" value="F:FMN binding"/>
    <property type="evidence" value="ECO:0007669"/>
    <property type="project" value="UniProtKB-UniRule"/>
</dbReference>
<dbReference type="EMBL" id="FWFT01000001">
    <property type="protein sequence ID" value="SLN17356.1"/>
    <property type="molecule type" value="Genomic_DNA"/>
</dbReference>
<keyword evidence="4 9" id="KW-0288">FMN</keyword>
<evidence type="ECO:0000256" key="11">
    <source>
        <dbReference type="PIRSR" id="PIRSR006621-1"/>
    </source>
</evidence>
<dbReference type="InterPro" id="IPR018517">
    <property type="entry name" value="tRNA_hU_synthase_CS"/>
</dbReference>
<feature type="active site" description="Proton donor" evidence="9 11">
    <location>
        <position position="126"/>
    </location>
</feature>
<comment type="similarity">
    <text evidence="9">Belongs to the Dus family. DusA subfamily.</text>
</comment>
<evidence type="ECO:0000256" key="10">
    <source>
        <dbReference type="PIRNR" id="PIRNR006621"/>
    </source>
</evidence>
<proteinExistence type="inferred from homology"/>
<accession>A0A1Y5RHA9</accession>
<name>A0A1Y5RHA9_9RHOB</name>
<feature type="site" description="Interacts with tRNA" evidence="9">
    <location>
        <position position="123"/>
    </location>
</feature>
<organism evidence="14 15">
    <name type="scientific">Pseudooctadecabacter jejudonensis</name>
    <dbReference type="NCBI Taxonomy" id="1391910"/>
    <lineage>
        <taxon>Bacteria</taxon>
        <taxon>Pseudomonadati</taxon>
        <taxon>Pseudomonadota</taxon>
        <taxon>Alphaproteobacteria</taxon>
        <taxon>Rhodobacterales</taxon>
        <taxon>Paracoccaceae</taxon>
        <taxon>Pseudooctadecabacter</taxon>
    </lineage>
</organism>
<protein>
    <recommendedName>
        <fullName evidence="9">tRNA-dihydrouridine(20/20a) synthase</fullName>
        <ecNumber evidence="9">1.3.1.91</ecNumber>
    </recommendedName>
    <alternativeName>
        <fullName evidence="9">U20-specific dihydrouridine synthase</fullName>
        <shortName evidence="9">U20-specific Dus</shortName>
    </alternativeName>
    <alternativeName>
        <fullName evidence="9">tRNA-dihydrouridine synthase A</fullName>
    </alternativeName>
</protein>
<keyword evidence="8 9" id="KW-0560">Oxidoreductase</keyword>
<dbReference type="Gene3D" id="1.20.120.1460">
    <property type="match status" value="1"/>
</dbReference>
<dbReference type="SUPFAM" id="SSF51395">
    <property type="entry name" value="FMN-linked oxidoreductases"/>
    <property type="match status" value="1"/>
</dbReference>
<comment type="cofactor">
    <cofactor evidence="1 9 10 12">
        <name>FMN</name>
        <dbReference type="ChEBI" id="CHEBI:58210"/>
    </cofactor>
</comment>
<feature type="binding site" evidence="9 12">
    <location>
        <position position="165"/>
    </location>
    <ligand>
        <name>FMN</name>
        <dbReference type="ChEBI" id="CHEBI:58210"/>
    </ligand>
</feature>
<dbReference type="GO" id="GO:0000049">
    <property type="term" value="F:tRNA binding"/>
    <property type="evidence" value="ECO:0007669"/>
    <property type="project" value="UniProtKB-UniRule"/>
</dbReference>
<dbReference type="PANTHER" id="PTHR42907">
    <property type="entry name" value="FMN-LINKED OXIDOREDUCTASES SUPERFAMILY PROTEIN"/>
    <property type="match status" value="1"/>
</dbReference>
<comment type="similarity">
    <text evidence="10">Belongs to the dus family.</text>
</comment>
<dbReference type="GO" id="GO:0102266">
    <property type="term" value="F:tRNA-dihydrouridine20a synthase activity"/>
    <property type="evidence" value="ECO:0007669"/>
    <property type="project" value="RHEA"/>
</dbReference>
<evidence type="ECO:0000256" key="12">
    <source>
        <dbReference type="PIRSR" id="PIRSR006621-2"/>
    </source>
</evidence>
<feature type="domain" description="DUS-like FMN-binding" evidence="13">
    <location>
        <begin position="41"/>
        <end position="347"/>
    </location>
</feature>
<feature type="site" description="Interacts with tRNA" evidence="9">
    <location>
        <position position="212"/>
    </location>
</feature>
<comment type="function">
    <text evidence="9">Catalyzes the synthesis of 5,6-dihydrouridine (D), a modified base found in the D-loop of most tRNAs, via the reduction of the C5-C6 double bond in target uridines. Specifically modifies U20 and U20a in tRNAs.</text>
</comment>
<dbReference type="PROSITE" id="PS01136">
    <property type="entry name" value="UPF0034"/>
    <property type="match status" value="1"/>
</dbReference>
<dbReference type="Proteomes" id="UP000193623">
    <property type="component" value="Unassembled WGS sequence"/>
</dbReference>
<dbReference type="Pfam" id="PF01207">
    <property type="entry name" value="Dus"/>
    <property type="match status" value="1"/>
</dbReference>
<feature type="site" description="Interacts with tRNA; defines subfamily-specific binding signature" evidence="9">
    <location>
        <position position="209"/>
    </location>
</feature>
<evidence type="ECO:0000313" key="15">
    <source>
        <dbReference type="Proteomes" id="UP000193623"/>
    </source>
</evidence>
<evidence type="ECO:0000256" key="4">
    <source>
        <dbReference type="ARBA" id="ARBA00022643"/>
    </source>
</evidence>
<feature type="site" description="Interacts with tRNA; defines subfamily-specific binding signature" evidence="9">
    <location>
        <position position="333"/>
    </location>
</feature>
<evidence type="ECO:0000313" key="14">
    <source>
        <dbReference type="EMBL" id="SLN17356.1"/>
    </source>
</evidence>
<comment type="catalytic activity">
    <reaction evidence="9">
        <text>5,6-dihydrouridine(20a) in tRNA + NADP(+) = uridine(20a) in tRNA + NADPH + H(+)</text>
        <dbReference type="Rhea" id="RHEA:53344"/>
        <dbReference type="Rhea" id="RHEA-COMP:13535"/>
        <dbReference type="Rhea" id="RHEA-COMP:13536"/>
        <dbReference type="ChEBI" id="CHEBI:15378"/>
        <dbReference type="ChEBI" id="CHEBI:57783"/>
        <dbReference type="ChEBI" id="CHEBI:58349"/>
        <dbReference type="ChEBI" id="CHEBI:65315"/>
        <dbReference type="ChEBI" id="CHEBI:74443"/>
    </reaction>
</comment>
<dbReference type="HAMAP" id="MF_02041">
    <property type="entry name" value="DusA_subfam"/>
    <property type="match status" value="1"/>
</dbReference>
<evidence type="ECO:0000256" key="2">
    <source>
        <dbReference type="ARBA" id="ARBA00022555"/>
    </source>
</evidence>
<keyword evidence="15" id="KW-1185">Reference proteome</keyword>
<keyword evidence="2 9" id="KW-0820">tRNA-binding</keyword>
<sequence>MFVFRPRFGSNRAGEGDDTAQVAQYMPAMSLVLHKAARLSVAPMMDWTDRHCRYLHRLLSKHTLLYTEMVTAPALVRGQARHLLRFDPAEQPVALQLGGSDPIELAEAAAMGAEEGYPEINLNCGCPSDRVQSGSFGAVLMEDAALVALCCRAMIAAQPAEVTVKCRIGVDDQDPSEVLPEFLSQIVAAGVNRVTIHARKAWLQGLSPKENRDIPPLDYDLVFEMKQLFPNLHISINGGVASLDQARELLDAGMDGVMIGRAAYHNPTDILQRADDVIYGGGAGPDPVDVVLAMRPYIEAHLADDSRGGGKLAHVTKHMLGLFAGRPGARQWRRLLSEQAHKPGAGWSVVEDALAAMEQAAA</sequence>
<evidence type="ECO:0000256" key="8">
    <source>
        <dbReference type="ARBA" id="ARBA00023002"/>
    </source>
</evidence>
<dbReference type="NCBIfam" id="NF008774">
    <property type="entry name" value="PRK11815.1"/>
    <property type="match status" value="1"/>
</dbReference>
<evidence type="ECO:0000256" key="6">
    <source>
        <dbReference type="ARBA" id="ARBA00022857"/>
    </source>
</evidence>
<comment type="catalytic activity">
    <reaction evidence="9">
        <text>5,6-dihydrouridine(20) in tRNA + NAD(+) = uridine(20) in tRNA + NADH + H(+)</text>
        <dbReference type="Rhea" id="RHEA:53340"/>
        <dbReference type="Rhea" id="RHEA-COMP:13533"/>
        <dbReference type="Rhea" id="RHEA-COMP:13534"/>
        <dbReference type="ChEBI" id="CHEBI:15378"/>
        <dbReference type="ChEBI" id="CHEBI:57540"/>
        <dbReference type="ChEBI" id="CHEBI:57945"/>
        <dbReference type="ChEBI" id="CHEBI:65315"/>
        <dbReference type="ChEBI" id="CHEBI:74443"/>
        <dbReference type="EC" id="1.3.1.91"/>
    </reaction>
</comment>
<evidence type="ECO:0000259" key="13">
    <source>
        <dbReference type="Pfam" id="PF01207"/>
    </source>
</evidence>
<feature type="binding site" evidence="9 12">
    <location>
        <begin position="260"/>
        <end position="261"/>
    </location>
    <ligand>
        <name>FMN</name>
        <dbReference type="ChEBI" id="CHEBI:58210"/>
    </ligand>
</feature>
<feature type="binding site" evidence="9 12">
    <location>
        <begin position="43"/>
        <end position="45"/>
    </location>
    <ligand>
        <name>FMN</name>
        <dbReference type="ChEBI" id="CHEBI:58210"/>
    </ligand>
</feature>
<dbReference type="EC" id="1.3.1.91" evidence="9"/>
<feature type="site" description="Interacts with tRNA; defines subfamily-specific binding signature" evidence="9">
    <location>
        <position position="330"/>
    </location>
</feature>
<dbReference type="InterPro" id="IPR001269">
    <property type="entry name" value="DUS_fam"/>
</dbReference>
<dbReference type="PANTHER" id="PTHR42907:SF1">
    <property type="entry name" value="FMN-LINKED OXIDOREDUCTASES SUPERFAMILY PROTEIN"/>
    <property type="match status" value="1"/>
</dbReference>
<dbReference type="Gene3D" id="3.20.20.70">
    <property type="entry name" value="Aldolase class I"/>
    <property type="match status" value="1"/>
</dbReference>
<comment type="catalytic activity">
    <reaction evidence="9">
        <text>5,6-dihydrouridine(20a) in tRNA + NAD(+) = uridine(20a) in tRNA + NADH + H(+)</text>
        <dbReference type="Rhea" id="RHEA:53348"/>
        <dbReference type="Rhea" id="RHEA-COMP:13535"/>
        <dbReference type="Rhea" id="RHEA-COMP:13536"/>
        <dbReference type="ChEBI" id="CHEBI:15378"/>
        <dbReference type="ChEBI" id="CHEBI:57540"/>
        <dbReference type="ChEBI" id="CHEBI:57945"/>
        <dbReference type="ChEBI" id="CHEBI:65315"/>
        <dbReference type="ChEBI" id="CHEBI:74443"/>
    </reaction>
</comment>
<gene>
    <name evidence="14" type="primary">dusC_2</name>
    <name evidence="9" type="synonym">dusA</name>
    <name evidence="14" type="ORF">PSJ8397_00554</name>
</gene>